<feature type="chain" id="PRO_5045141660" description="Nuclear transport factor 2 family protein" evidence="1">
    <location>
        <begin position="24"/>
        <end position="172"/>
    </location>
</feature>
<feature type="signal peptide" evidence="1">
    <location>
        <begin position="1"/>
        <end position="23"/>
    </location>
</feature>
<dbReference type="Gene3D" id="3.10.450.50">
    <property type="match status" value="1"/>
</dbReference>
<dbReference type="RefSeq" id="WP_266148517.1">
    <property type="nucleotide sequence ID" value="NZ_CP064028.1"/>
</dbReference>
<dbReference type="SUPFAM" id="SSF54427">
    <property type="entry name" value="NTF2-like"/>
    <property type="match status" value="1"/>
</dbReference>
<sequence>MNPLVRFISLLSLPLVASAHAFAAPTTIEDTQDVDHVMHAFHEAVVHHDGERLSALFLPQANLFLNVLGDDRWAAARAKSPDALKVRVSSPAEFAHYVTTTKSALDPVHSHLQVLSDGIIATVYFDFVFNTDGRPGNVGNETWQLVKGEQGWRIAALTYSSRIPGSQRTSSP</sequence>
<keyword evidence="3" id="KW-1185">Reference proteome</keyword>
<accession>A0ABV9C528</accession>
<comment type="caution">
    <text evidence="2">The sequence shown here is derived from an EMBL/GenBank/DDBJ whole genome shotgun (WGS) entry which is preliminary data.</text>
</comment>
<dbReference type="EMBL" id="JBHSGA010000018">
    <property type="protein sequence ID" value="MFC4528153.1"/>
    <property type="molecule type" value="Genomic_DNA"/>
</dbReference>
<name>A0ABV9C528_9GAMM</name>
<evidence type="ECO:0000313" key="2">
    <source>
        <dbReference type="EMBL" id="MFC4528153.1"/>
    </source>
</evidence>
<protein>
    <recommendedName>
        <fullName evidence="4">Nuclear transport factor 2 family protein</fullName>
    </recommendedName>
</protein>
<gene>
    <name evidence="2" type="ORF">ACFO5W_16035</name>
</gene>
<dbReference type="Proteomes" id="UP001595961">
    <property type="component" value="Unassembled WGS sequence"/>
</dbReference>
<evidence type="ECO:0000313" key="3">
    <source>
        <dbReference type="Proteomes" id="UP001595961"/>
    </source>
</evidence>
<reference evidence="3" key="1">
    <citation type="journal article" date="2019" name="Int. J. Syst. Evol. Microbiol.">
        <title>The Global Catalogue of Microorganisms (GCM) 10K type strain sequencing project: providing services to taxonomists for standard genome sequencing and annotation.</title>
        <authorList>
            <consortium name="The Broad Institute Genomics Platform"/>
            <consortium name="The Broad Institute Genome Sequencing Center for Infectious Disease"/>
            <person name="Wu L."/>
            <person name="Ma J."/>
        </authorList>
    </citation>
    <scope>NUCLEOTIDE SEQUENCE [LARGE SCALE GENOMIC DNA]</scope>
    <source>
        <strain evidence="3">CCM 4481</strain>
    </source>
</reference>
<keyword evidence="1" id="KW-0732">Signal</keyword>
<evidence type="ECO:0008006" key="4">
    <source>
        <dbReference type="Google" id="ProtNLM"/>
    </source>
</evidence>
<organism evidence="2 3">
    <name type="scientific">Dyella halodurans</name>
    <dbReference type="NCBI Taxonomy" id="1920171"/>
    <lineage>
        <taxon>Bacteria</taxon>
        <taxon>Pseudomonadati</taxon>
        <taxon>Pseudomonadota</taxon>
        <taxon>Gammaproteobacteria</taxon>
        <taxon>Lysobacterales</taxon>
        <taxon>Rhodanobacteraceae</taxon>
        <taxon>Dyella</taxon>
    </lineage>
</organism>
<dbReference type="InterPro" id="IPR032710">
    <property type="entry name" value="NTF2-like_dom_sf"/>
</dbReference>
<evidence type="ECO:0000256" key="1">
    <source>
        <dbReference type="SAM" id="SignalP"/>
    </source>
</evidence>
<proteinExistence type="predicted"/>